<dbReference type="CDD" id="cd16387">
    <property type="entry name" value="ParB_N_Srx"/>
    <property type="match status" value="1"/>
</dbReference>
<accession>A0A372L7A7</accession>
<reference evidence="2 3" key="1">
    <citation type="submission" date="2018-08" db="EMBL/GenBank/DDBJ databases">
        <title>Bacillus chawlae sp. nov., Bacillus glennii sp. nov., and Bacillus saganii sp. nov. Isolated from the Vehicle Assembly Building at Kennedy Space Center where the Viking Spacecraft were Assembled.</title>
        <authorList>
            <person name="Seuylemezian A."/>
            <person name="Vaishampayan P."/>
        </authorList>
    </citation>
    <scope>NUCLEOTIDE SEQUENCE [LARGE SCALE GENOMIC DNA]</scope>
    <source>
        <strain evidence="2 3">V44-8</strain>
    </source>
</reference>
<dbReference type="RefSeq" id="WP_117324142.1">
    <property type="nucleotide sequence ID" value="NZ_QVTD01000017.1"/>
</dbReference>
<organism evidence="2 3">
    <name type="scientific">Peribacillus glennii</name>
    <dbReference type="NCBI Taxonomy" id="2303991"/>
    <lineage>
        <taxon>Bacteria</taxon>
        <taxon>Bacillati</taxon>
        <taxon>Bacillota</taxon>
        <taxon>Bacilli</taxon>
        <taxon>Bacillales</taxon>
        <taxon>Bacillaceae</taxon>
        <taxon>Peribacillus</taxon>
    </lineage>
</organism>
<dbReference type="Proteomes" id="UP000262939">
    <property type="component" value="Unassembled WGS sequence"/>
</dbReference>
<dbReference type="OrthoDB" id="9798761at2"/>
<name>A0A372L7A7_9BACI</name>
<proteinExistence type="predicted"/>
<gene>
    <name evidence="2" type="ORF">D0466_19175</name>
</gene>
<dbReference type="EMBL" id="QVTD01000017">
    <property type="protein sequence ID" value="RFU61108.1"/>
    <property type="molecule type" value="Genomic_DNA"/>
</dbReference>
<protein>
    <submittedName>
        <fullName evidence="2">DUF262 domain-containing protein</fullName>
    </submittedName>
</protein>
<sequence length="545" mass="65047">MASFIKMKTVNDLRRDMSFFIPSYQRGYRWDEQQVLNLLNDIYDFMQSDSSDFYCLQPIVVRERNGEANGKKHYEVIDGQQRLTTIKIILSYLGRSNYDITYEIRPDSEKTLNNLDSVEPQKNIDFFFFKKAYETVKNWFNAPRMDSETLEDEFHIALGKRVKVIWYEVDPTIEVREVFSRLNIGKIPLTNAELIKALILTANKDRQLEMANEWDSIERKLRDNRFWYFINPEKKYTSRIELLFDLYTKNTQNEQYDKFYTFYKIQEQADLRTVWQQIKSYLALLEEWFEDHTLYHYIGYLMQNKDIADIIDVYEHPEITDKIAFRNSLKKQIYQQIDGIDLSELQYGQDNHHIKNVLLLFNIATTLNQKNYDVRFPFDAYVDGKWSIEHIHAQNTEGLRTKELWRAWISDSIKLFDQLHDPSDAAIIQRLKGELHNQNLTQMEFDELFTMVIGSTEERFGTDLDTLDNLALLDQGTNSALGNHFYPVKYRKLLDYDKKGNFIPICTRNVFMKYYSHEVEHFQLWSVSDRSGYLEAIKKSFEIFQ</sequence>
<dbReference type="Pfam" id="PF03235">
    <property type="entry name" value="GmrSD_N"/>
    <property type="match status" value="1"/>
</dbReference>
<dbReference type="InterPro" id="IPR004919">
    <property type="entry name" value="GmrSD_N"/>
</dbReference>
<keyword evidence="3" id="KW-1185">Reference proteome</keyword>
<evidence type="ECO:0000313" key="3">
    <source>
        <dbReference type="Proteomes" id="UP000262939"/>
    </source>
</evidence>
<dbReference type="AlphaFoldDB" id="A0A372L7A7"/>
<evidence type="ECO:0000259" key="1">
    <source>
        <dbReference type="Pfam" id="PF03235"/>
    </source>
</evidence>
<comment type="caution">
    <text evidence="2">The sequence shown here is derived from an EMBL/GenBank/DDBJ whole genome shotgun (WGS) entry which is preliminary data.</text>
</comment>
<dbReference type="PANTHER" id="PTHR35149:SF1">
    <property type="entry name" value="DUF5655 DOMAIN-CONTAINING PROTEIN"/>
    <property type="match status" value="1"/>
</dbReference>
<dbReference type="PANTHER" id="PTHR35149">
    <property type="entry name" value="SLL5132 PROTEIN"/>
    <property type="match status" value="1"/>
</dbReference>
<feature type="domain" description="GmrSD restriction endonucleases N-terminal" evidence="1">
    <location>
        <begin position="14"/>
        <end position="199"/>
    </location>
</feature>
<evidence type="ECO:0000313" key="2">
    <source>
        <dbReference type="EMBL" id="RFU61108.1"/>
    </source>
</evidence>